<keyword evidence="7" id="KW-1185">Reference proteome</keyword>
<dbReference type="OrthoDB" id="112032at2"/>
<name>A0A3A8JKT9_9BACT</name>
<evidence type="ECO:0000256" key="1">
    <source>
        <dbReference type="ARBA" id="ARBA00023015"/>
    </source>
</evidence>
<keyword evidence="1" id="KW-0805">Transcription regulation</keyword>
<comment type="caution">
    <text evidence="6">The sequence shown here is derived from an EMBL/GenBank/DDBJ whole genome shotgun (WGS) entry which is preliminary data.</text>
</comment>
<dbReference type="PANTHER" id="PTHR46796">
    <property type="entry name" value="HTH-TYPE TRANSCRIPTIONAL ACTIVATOR RHAS-RELATED"/>
    <property type="match status" value="1"/>
</dbReference>
<dbReference type="RefSeq" id="WP_120607127.1">
    <property type="nucleotide sequence ID" value="NZ_RAWE01000217.1"/>
</dbReference>
<dbReference type="EMBL" id="RAWE01000217">
    <property type="protein sequence ID" value="RKG96372.1"/>
    <property type="molecule type" value="Genomic_DNA"/>
</dbReference>
<proteinExistence type="predicted"/>
<dbReference type="SMART" id="SM00342">
    <property type="entry name" value="HTH_ARAC"/>
    <property type="match status" value="1"/>
</dbReference>
<dbReference type="PROSITE" id="PS01124">
    <property type="entry name" value="HTH_ARAC_FAMILY_2"/>
    <property type="match status" value="1"/>
</dbReference>
<reference evidence="7" key="1">
    <citation type="submission" date="2018-09" db="EMBL/GenBank/DDBJ databases">
        <authorList>
            <person name="Livingstone P.G."/>
            <person name="Whitworth D.E."/>
        </authorList>
    </citation>
    <scope>NUCLEOTIDE SEQUENCE [LARGE SCALE GENOMIC DNA]</scope>
    <source>
        <strain evidence="7">CA043D</strain>
    </source>
</reference>
<dbReference type="PANTHER" id="PTHR46796:SF15">
    <property type="entry name" value="BLL1074 PROTEIN"/>
    <property type="match status" value="1"/>
</dbReference>
<evidence type="ECO:0000259" key="5">
    <source>
        <dbReference type="PROSITE" id="PS01124"/>
    </source>
</evidence>
<dbReference type="GO" id="GO:0043565">
    <property type="term" value="F:sequence-specific DNA binding"/>
    <property type="evidence" value="ECO:0007669"/>
    <property type="project" value="InterPro"/>
</dbReference>
<dbReference type="InterPro" id="IPR050204">
    <property type="entry name" value="AraC_XylS_family_regulators"/>
</dbReference>
<keyword evidence="3" id="KW-0804">Transcription</keyword>
<organism evidence="6 7">
    <name type="scientific">Corallococcus carmarthensis</name>
    <dbReference type="NCBI Taxonomy" id="2316728"/>
    <lineage>
        <taxon>Bacteria</taxon>
        <taxon>Pseudomonadati</taxon>
        <taxon>Myxococcota</taxon>
        <taxon>Myxococcia</taxon>
        <taxon>Myxococcales</taxon>
        <taxon>Cystobacterineae</taxon>
        <taxon>Myxococcaceae</taxon>
        <taxon>Corallococcus</taxon>
    </lineage>
</organism>
<evidence type="ECO:0000313" key="7">
    <source>
        <dbReference type="Proteomes" id="UP000268313"/>
    </source>
</evidence>
<dbReference type="Gene3D" id="1.10.10.60">
    <property type="entry name" value="Homeodomain-like"/>
    <property type="match status" value="1"/>
</dbReference>
<evidence type="ECO:0000256" key="4">
    <source>
        <dbReference type="SAM" id="MobiDB-lite"/>
    </source>
</evidence>
<dbReference type="Pfam" id="PF20240">
    <property type="entry name" value="DUF6597"/>
    <property type="match status" value="1"/>
</dbReference>
<dbReference type="Pfam" id="PF12833">
    <property type="entry name" value="HTH_18"/>
    <property type="match status" value="1"/>
</dbReference>
<evidence type="ECO:0000256" key="3">
    <source>
        <dbReference type="ARBA" id="ARBA00023163"/>
    </source>
</evidence>
<accession>A0A3A8JKT9</accession>
<evidence type="ECO:0000256" key="2">
    <source>
        <dbReference type="ARBA" id="ARBA00023125"/>
    </source>
</evidence>
<dbReference type="AlphaFoldDB" id="A0A3A8JKT9"/>
<dbReference type="GO" id="GO:0003700">
    <property type="term" value="F:DNA-binding transcription factor activity"/>
    <property type="evidence" value="ECO:0007669"/>
    <property type="project" value="InterPro"/>
</dbReference>
<feature type="region of interest" description="Disordered" evidence="4">
    <location>
        <begin position="282"/>
        <end position="302"/>
    </location>
</feature>
<dbReference type="InterPro" id="IPR018060">
    <property type="entry name" value="HTH_AraC"/>
</dbReference>
<feature type="domain" description="HTH araC/xylS-type" evidence="5">
    <location>
        <begin position="171"/>
        <end position="273"/>
    </location>
</feature>
<dbReference type="Proteomes" id="UP000268313">
    <property type="component" value="Unassembled WGS sequence"/>
</dbReference>
<dbReference type="InterPro" id="IPR046532">
    <property type="entry name" value="DUF6597"/>
</dbReference>
<gene>
    <name evidence="6" type="ORF">D7X32_36320</name>
</gene>
<evidence type="ECO:0000313" key="6">
    <source>
        <dbReference type="EMBL" id="RKG96372.1"/>
    </source>
</evidence>
<sequence length="302" mass="33715">MHRIRVVRHASERGGWEMALATPPPALAPLVRDYCGYREAMPQPMRRQELPGVQVVLILEFGPLLKHLDDAGRVTRHRSGFVAGLDERWSTTEHGGVSHGLQVNLTPLGARSVFGVPMHELSHRVTGLEDLWGGEARRLVEQLAEAPDWETRFARADAFLLQRVERGPAVEAGVRWAVERIQRTGGQVDIATLARELGHSHKHLIHQFHEQVGLPPRRLARLLRFDRAVERIKAGGPVRWAEFALELGYFDQAHLNRDFRQFTGGPPSALLRRSLPDAGGFESAAQVKSVQEAPEGDGQDAR</sequence>
<keyword evidence="2" id="KW-0238">DNA-binding</keyword>
<protein>
    <submittedName>
        <fullName evidence="6">AraC family transcriptional regulator</fullName>
    </submittedName>
</protein>